<dbReference type="CDD" id="cd10549">
    <property type="entry name" value="MtMvhB_like"/>
    <property type="match status" value="1"/>
</dbReference>
<feature type="domain" description="4Fe-4S ferredoxin-type" evidence="12">
    <location>
        <begin position="226"/>
        <end position="255"/>
    </location>
</feature>
<comment type="function">
    <text evidence="10">Part of a membrane-bound complex that couples electron transfer with translocation of ions across the membrane.</text>
</comment>
<dbReference type="RefSeq" id="WP_161836873.1">
    <property type="nucleotide sequence ID" value="NZ_CP048000.1"/>
</dbReference>
<feature type="binding site" evidence="10">
    <location>
        <position position="158"/>
    </location>
    <ligand>
        <name>[4Fe-4S] cluster</name>
        <dbReference type="ChEBI" id="CHEBI:49883"/>
        <label>2</label>
    </ligand>
</feature>
<dbReference type="Pfam" id="PF04060">
    <property type="entry name" value="FeS"/>
    <property type="match status" value="1"/>
</dbReference>
<comment type="cofactor">
    <cofactor evidence="10">
        <name>[4Fe-4S] cluster</name>
        <dbReference type="ChEBI" id="CHEBI:49883"/>
    </cofactor>
    <text evidence="10">Binds 3 [4Fe-4S] clusters.</text>
</comment>
<dbReference type="PANTHER" id="PTHR43560">
    <property type="entry name" value="ION-TRANSLOCATING OXIDOREDUCTASE COMPLEX SUBUNIT B"/>
    <property type="match status" value="1"/>
</dbReference>
<evidence type="ECO:0000256" key="9">
    <source>
        <dbReference type="ARBA" id="ARBA00023136"/>
    </source>
</evidence>
<evidence type="ECO:0000256" key="3">
    <source>
        <dbReference type="ARBA" id="ARBA00022723"/>
    </source>
</evidence>
<name>A0A6P1TIB3_9FIRM</name>
<evidence type="ECO:0000256" key="1">
    <source>
        <dbReference type="ARBA" id="ARBA00022448"/>
    </source>
</evidence>
<feature type="binding site" evidence="10">
    <location>
        <position position="69"/>
    </location>
    <ligand>
        <name>[4Fe-4S] cluster</name>
        <dbReference type="ChEBI" id="CHEBI:49883"/>
        <label>1</label>
    </ligand>
</feature>
<feature type="region of interest" description="Hydrophobic" evidence="10">
    <location>
        <begin position="1"/>
        <end position="46"/>
    </location>
</feature>
<dbReference type="PANTHER" id="PTHR43560:SF1">
    <property type="entry name" value="ION-TRANSLOCATING OXIDOREDUCTASE COMPLEX SUBUNIT B"/>
    <property type="match status" value="1"/>
</dbReference>
<feature type="binding site" evidence="10">
    <location>
        <position position="197"/>
    </location>
    <ligand>
        <name>[4Fe-4S] cluster</name>
        <dbReference type="ChEBI" id="CHEBI:49883"/>
        <label>3</label>
    </ligand>
</feature>
<protein>
    <recommendedName>
        <fullName evidence="10">Ion-translocating oxidoreductase complex subunit B</fullName>
        <ecNumber evidence="10">7.-.-.-</ecNumber>
    </recommendedName>
    <alternativeName>
        <fullName evidence="10">Rnf electron transport complex subunit B</fullName>
    </alternativeName>
</protein>
<evidence type="ECO:0000256" key="10">
    <source>
        <dbReference type="HAMAP-Rule" id="MF_00463"/>
    </source>
</evidence>
<dbReference type="SUPFAM" id="SSF54862">
    <property type="entry name" value="4Fe-4S ferredoxins"/>
    <property type="match status" value="1"/>
</dbReference>
<dbReference type="GO" id="GO:0005886">
    <property type="term" value="C:plasma membrane"/>
    <property type="evidence" value="ECO:0007669"/>
    <property type="project" value="UniProtKB-SubCell"/>
</dbReference>
<dbReference type="InterPro" id="IPR017896">
    <property type="entry name" value="4Fe4S_Fe-S-bd"/>
</dbReference>
<keyword evidence="11" id="KW-1133">Transmembrane helix</keyword>
<keyword evidence="10" id="KW-1003">Cell membrane</keyword>
<proteinExistence type="inferred from homology"/>
<dbReference type="PROSITE" id="PS51379">
    <property type="entry name" value="4FE4S_FER_2"/>
    <property type="match status" value="3"/>
</dbReference>
<comment type="subunit">
    <text evidence="10">The complex is composed of six subunits: RnfA, RnfB, RnfC, RnfD, RnfE and RnfG.</text>
</comment>
<keyword evidence="7 10" id="KW-0408">Iron</keyword>
<comment type="caution">
    <text evidence="10">Lacks conserved residue(s) required for the propagation of feature annotation.</text>
</comment>
<feature type="binding site" evidence="10">
    <location>
        <position position="201"/>
    </location>
    <ligand>
        <name>[4Fe-4S] cluster</name>
        <dbReference type="ChEBI" id="CHEBI:49883"/>
        <label>2</label>
    </ligand>
</feature>
<keyword evidence="8 10" id="KW-0411">Iron-sulfur</keyword>
<feature type="binding site" evidence="10">
    <location>
        <position position="172"/>
    </location>
    <ligand>
        <name>[4Fe-4S] cluster</name>
        <dbReference type="ChEBI" id="CHEBI:49883"/>
        <label>3</label>
    </ligand>
</feature>
<dbReference type="PROSITE" id="PS00198">
    <property type="entry name" value="4FE4S_FER_1"/>
    <property type="match status" value="2"/>
</dbReference>
<comment type="similarity">
    <text evidence="10">Belongs to the 4Fe4S bacterial-type ferredoxin family. RnfB subfamily.</text>
</comment>
<feature type="domain" description="4Fe-4S ferredoxin-type" evidence="12">
    <location>
        <begin position="182"/>
        <end position="211"/>
    </location>
</feature>
<dbReference type="GO" id="GO:0009055">
    <property type="term" value="F:electron transfer activity"/>
    <property type="evidence" value="ECO:0007669"/>
    <property type="project" value="InterPro"/>
</dbReference>
<dbReference type="AlphaFoldDB" id="A0A6P1TIB3"/>
<keyword evidence="15" id="KW-1185">Reference proteome</keyword>
<comment type="subcellular location">
    <subcellularLocation>
        <location evidence="10">Cell membrane</location>
    </subcellularLocation>
</comment>
<evidence type="ECO:0000256" key="11">
    <source>
        <dbReference type="SAM" id="Phobius"/>
    </source>
</evidence>
<dbReference type="GO" id="GO:0022900">
    <property type="term" value="P:electron transport chain"/>
    <property type="evidence" value="ECO:0007669"/>
    <property type="project" value="UniProtKB-UniRule"/>
</dbReference>
<dbReference type="InterPro" id="IPR050395">
    <property type="entry name" value="4Fe4S_Ferredoxin_RnfB"/>
</dbReference>
<feature type="binding site" evidence="10">
    <location>
        <position position="168"/>
    </location>
    <ligand>
        <name>[4Fe-4S] cluster</name>
        <dbReference type="ChEBI" id="CHEBI:49883"/>
        <label>2</label>
    </ligand>
</feature>
<evidence type="ECO:0000259" key="13">
    <source>
        <dbReference type="PROSITE" id="PS51656"/>
    </source>
</evidence>
<dbReference type="EC" id="7.-.-.-" evidence="10"/>
<dbReference type="GO" id="GO:0051539">
    <property type="term" value="F:4 iron, 4 sulfur cluster binding"/>
    <property type="evidence" value="ECO:0007669"/>
    <property type="project" value="UniProtKB-UniRule"/>
</dbReference>
<keyword evidence="4 10" id="KW-0677">Repeat</keyword>
<dbReference type="GO" id="GO:0046872">
    <property type="term" value="F:metal ion binding"/>
    <property type="evidence" value="ECO:0007669"/>
    <property type="project" value="UniProtKB-KW"/>
</dbReference>
<feature type="binding site" evidence="10">
    <location>
        <position position="77"/>
    </location>
    <ligand>
        <name>[4Fe-4S] cluster</name>
        <dbReference type="ChEBI" id="CHEBI:49883"/>
        <label>1</label>
    </ligand>
</feature>
<feature type="binding site" evidence="10">
    <location>
        <position position="191"/>
    </location>
    <ligand>
        <name>[4Fe-4S] cluster</name>
        <dbReference type="ChEBI" id="CHEBI:49883"/>
        <label>3</label>
    </ligand>
</feature>
<evidence type="ECO:0000259" key="12">
    <source>
        <dbReference type="PROSITE" id="PS51379"/>
    </source>
</evidence>
<evidence type="ECO:0000256" key="2">
    <source>
        <dbReference type="ARBA" id="ARBA00022485"/>
    </source>
</evidence>
<dbReference type="InterPro" id="IPR007202">
    <property type="entry name" value="4Fe-4S_dom"/>
</dbReference>
<dbReference type="Gene3D" id="1.10.15.40">
    <property type="entry name" value="Electron transport complex subunit B, putative Fe-S cluster"/>
    <property type="match status" value="1"/>
</dbReference>
<dbReference type="HAMAP" id="MF_00463">
    <property type="entry name" value="RsxB_RnfB"/>
    <property type="match status" value="1"/>
</dbReference>
<evidence type="ECO:0000256" key="8">
    <source>
        <dbReference type="ARBA" id="ARBA00023014"/>
    </source>
</evidence>
<feature type="transmembrane region" description="Helical" evidence="11">
    <location>
        <begin position="21"/>
        <end position="46"/>
    </location>
</feature>
<evidence type="ECO:0000313" key="14">
    <source>
        <dbReference type="EMBL" id="QHQ60037.1"/>
    </source>
</evidence>
<dbReference type="InterPro" id="IPR017900">
    <property type="entry name" value="4Fe4S_Fe_S_CS"/>
</dbReference>
<keyword evidence="3 10" id="KW-0479">Metal-binding</keyword>
<reference evidence="14 15" key="1">
    <citation type="submission" date="2020-01" db="EMBL/GenBank/DDBJ databases">
        <title>Genome analysis of Anaerocolumna sp. CBA3638.</title>
        <authorList>
            <person name="Kim J."/>
            <person name="Roh S.W."/>
        </authorList>
    </citation>
    <scope>NUCLEOTIDE SEQUENCE [LARGE SCALE GENOMIC DNA]</scope>
    <source>
        <strain evidence="14 15">CBA3638</strain>
    </source>
</reference>
<feature type="domain" description="4Fe-4S" evidence="13">
    <location>
        <begin position="52"/>
        <end position="111"/>
    </location>
</feature>
<sequence>MNITIINGILLNSFPVLALNLTGVGIATLLISATGIIIGLFLGLAAKKLEVEVDEKEQLVRELLPGNNCGACGFAGCDNLAQAIASGNAAANACPVANSKVHSQIAEVMGTNVEETERQVAFVKCAGTCDKTKVKYNYYGIQDCKKAAFTPGKGPKQCGYGCTGFGSCVKVCQFDAIHVVDGVAIVDKEKCTACGLCIKECPNNLIELVPYNTGHFVRCNSKDKGKDVKAGCSIGCIGCMMCVKACEFDAVKVENNLARIDYSKCTNCGKCAEKCPTKVILSELK</sequence>
<dbReference type="InterPro" id="IPR010207">
    <property type="entry name" value="Elect_transpt_cplx_RnfB/RsxB"/>
</dbReference>
<evidence type="ECO:0000256" key="6">
    <source>
        <dbReference type="ARBA" id="ARBA00022982"/>
    </source>
</evidence>
<accession>A0A6P1TIB3</accession>
<dbReference type="PROSITE" id="PS51656">
    <property type="entry name" value="4FE4S"/>
    <property type="match status" value="1"/>
</dbReference>
<keyword evidence="9 10" id="KW-0472">Membrane</keyword>
<keyword evidence="5 10" id="KW-1278">Translocase</keyword>
<organism evidence="14 15">
    <name type="scientific">Anaerocolumna sedimenticola</name>
    <dbReference type="NCBI Taxonomy" id="2696063"/>
    <lineage>
        <taxon>Bacteria</taxon>
        <taxon>Bacillati</taxon>
        <taxon>Bacillota</taxon>
        <taxon>Clostridia</taxon>
        <taxon>Lachnospirales</taxon>
        <taxon>Lachnospiraceae</taxon>
        <taxon>Anaerocolumna</taxon>
    </lineage>
</organism>
<evidence type="ECO:0000313" key="15">
    <source>
        <dbReference type="Proteomes" id="UP000464314"/>
    </source>
</evidence>
<dbReference type="Gene3D" id="3.30.70.20">
    <property type="match status" value="2"/>
</dbReference>
<feature type="binding site" evidence="10">
    <location>
        <position position="72"/>
    </location>
    <ligand>
        <name>[4Fe-4S] cluster</name>
        <dbReference type="ChEBI" id="CHEBI:49883"/>
        <label>1</label>
    </ligand>
</feature>
<keyword evidence="6 10" id="KW-0249">Electron transport</keyword>
<evidence type="ECO:0000256" key="4">
    <source>
        <dbReference type="ARBA" id="ARBA00022737"/>
    </source>
</evidence>
<feature type="binding site" evidence="10">
    <location>
        <position position="162"/>
    </location>
    <ligand>
        <name>[4Fe-4S] cluster</name>
        <dbReference type="ChEBI" id="CHEBI:49883"/>
        <label>2</label>
    </ligand>
</feature>
<dbReference type="Proteomes" id="UP000464314">
    <property type="component" value="Chromosome"/>
</dbReference>
<keyword evidence="11" id="KW-0812">Transmembrane</keyword>
<keyword evidence="1 10" id="KW-0813">Transport</keyword>
<gene>
    <name evidence="10" type="primary">rnfB</name>
    <name evidence="14" type="ORF">Ana3638_03940</name>
</gene>
<dbReference type="KEGG" id="anr:Ana3638_03940"/>
<feature type="binding site" evidence="10">
    <location>
        <position position="94"/>
    </location>
    <ligand>
        <name>[4Fe-4S] cluster</name>
        <dbReference type="ChEBI" id="CHEBI:49883"/>
        <label>1</label>
    </ligand>
</feature>
<dbReference type="Pfam" id="PF00037">
    <property type="entry name" value="Fer4"/>
    <property type="match status" value="2"/>
</dbReference>
<keyword evidence="2 10" id="KW-0004">4Fe-4S</keyword>
<dbReference type="EMBL" id="CP048000">
    <property type="protein sequence ID" value="QHQ60037.1"/>
    <property type="molecule type" value="Genomic_DNA"/>
</dbReference>
<feature type="binding site" evidence="10">
    <location>
        <position position="194"/>
    </location>
    <ligand>
        <name>[4Fe-4S] cluster</name>
        <dbReference type="ChEBI" id="CHEBI:49883"/>
        <label>3</label>
    </ligand>
</feature>
<evidence type="ECO:0000256" key="7">
    <source>
        <dbReference type="ARBA" id="ARBA00023004"/>
    </source>
</evidence>
<feature type="domain" description="4Fe-4S ferredoxin-type" evidence="12">
    <location>
        <begin position="256"/>
        <end position="285"/>
    </location>
</feature>
<evidence type="ECO:0000256" key="5">
    <source>
        <dbReference type="ARBA" id="ARBA00022967"/>
    </source>
</evidence>